<evidence type="ECO:0000313" key="6">
    <source>
        <dbReference type="EMBL" id="SHE40368.1"/>
    </source>
</evidence>
<protein>
    <submittedName>
        <fullName evidence="6">L-iditol 2-dehydrogenase</fullName>
    </submittedName>
</protein>
<dbReference type="SUPFAM" id="SSF51735">
    <property type="entry name" value="NAD(P)-binding Rossmann-fold domains"/>
    <property type="match status" value="1"/>
</dbReference>
<dbReference type="GO" id="GO:0016491">
    <property type="term" value="F:oxidoreductase activity"/>
    <property type="evidence" value="ECO:0007669"/>
    <property type="project" value="UniProtKB-KW"/>
</dbReference>
<dbReference type="InterPro" id="IPR036291">
    <property type="entry name" value="NAD(P)-bd_dom_sf"/>
</dbReference>
<dbReference type="InterPro" id="IPR013149">
    <property type="entry name" value="ADH-like_C"/>
</dbReference>
<dbReference type="InterPro" id="IPR011032">
    <property type="entry name" value="GroES-like_sf"/>
</dbReference>
<dbReference type="PROSITE" id="PS00059">
    <property type="entry name" value="ADH_ZINC"/>
    <property type="match status" value="1"/>
</dbReference>
<keyword evidence="7" id="KW-1185">Reference proteome</keyword>
<comment type="similarity">
    <text evidence="4">Belongs to the zinc-containing alcohol dehydrogenase family.</text>
</comment>
<keyword evidence="1 4" id="KW-0479">Metal-binding</keyword>
<organism evidence="6 7">
    <name type="scientific">Alkalibacter saccharofermentans DSM 14828</name>
    <dbReference type="NCBI Taxonomy" id="1120975"/>
    <lineage>
        <taxon>Bacteria</taxon>
        <taxon>Bacillati</taxon>
        <taxon>Bacillota</taxon>
        <taxon>Clostridia</taxon>
        <taxon>Eubacteriales</taxon>
        <taxon>Eubacteriaceae</taxon>
        <taxon>Alkalibacter</taxon>
    </lineage>
</organism>
<dbReference type="InterPro" id="IPR050129">
    <property type="entry name" value="Zn_alcohol_dh"/>
</dbReference>
<evidence type="ECO:0000256" key="2">
    <source>
        <dbReference type="ARBA" id="ARBA00022833"/>
    </source>
</evidence>
<feature type="domain" description="Enoyl reductase (ER)" evidence="5">
    <location>
        <begin position="7"/>
        <end position="346"/>
    </location>
</feature>
<dbReference type="STRING" id="1120975.SAMN02746064_00405"/>
<dbReference type="GO" id="GO:0008270">
    <property type="term" value="F:zinc ion binding"/>
    <property type="evidence" value="ECO:0007669"/>
    <property type="project" value="InterPro"/>
</dbReference>
<dbReference type="EMBL" id="FQTU01000002">
    <property type="protein sequence ID" value="SHE40368.1"/>
    <property type="molecule type" value="Genomic_DNA"/>
</dbReference>
<dbReference type="Gene3D" id="3.40.50.720">
    <property type="entry name" value="NAD(P)-binding Rossmann-like Domain"/>
    <property type="match status" value="1"/>
</dbReference>
<keyword evidence="3" id="KW-0560">Oxidoreductase</keyword>
<dbReference type="PANTHER" id="PTHR43401:SF2">
    <property type="entry name" value="L-THREONINE 3-DEHYDROGENASE"/>
    <property type="match status" value="1"/>
</dbReference>
<reference evidence="6 7" key="1">
    <citation type="submission" date="2016-11" db="EMBL/GenBank/DDBJ databases">
        <authorList>
            <person name="Jaros S."/>
            <person name="Januszkiewicz K."/>
            <person name="Wedrychowicz H."/>
        </authorList>
    </citation>
    <scope>NUCLEOTIDE SEQUENCE [LARGE SCALE GENOMIC DNA]</scope>
    <source>
        <strain evidence="6 7">DSM 14828</strain>
    </source>
</reference>
<evidence type="ECO:0000256" key="1">
    <source>
        <dbReference type="ARBA" id="ARBA00022723"/>
    </source>
</evidence>
<dbReference type="PANTHER" id="PTHR43401">
    <property type="entry name" value="L-THREONINE 3-DEHYDROGENASE"/>
    <property type="match status" value="1"/>
</dbReference>
<dbReference type="OrthoDB" id="9769198at2"/>
<dbReference type="Proteomes" id="UP000184251">
    <property type="component" value="Unassembled WGS sequence"/>
</dbReference>
<dbReference type="AlphaFoldDB" id="A0A1M4T7R0"/>
<dbReference type="Pfam" id="PF00107">
    <property type="entry name" value="ADH_zinc_N"/>
    <property type="match status" value="1"/>
</dbReference>
<evidence type="ECO:0000256" key="3">
    <source>
        <dbReference type="ARBA" id="ARBA00023002"/>
    </source>
</evidence>
<proteinExistence type="inferred from homology"/>
<dbReference type="RefSeq" id="WP_073269411.1">
    <property type="nucleotide sequence ID" value="NZ_FQTU01000002.1"/>
</dbReference>
<dbReference type="InterPro" id="IPR013154">
    <property type="entry name" value="ADH-like_N"/>
</dbReference>
<dbReference type="InterPro" id="IPR020843">
    <property type="entry name" value="ER"/>
</dbReference>
<accession>A0A1M4T7R0</accession>
<evidence type="ECO:0000259" key="5">
    <source>
        <dbReference type="SMART" id="SM00829"/>
    </source>
</evidence>
<evidence type="ECO:0000313" key="7">
    <source>
        <dbReference type="Proteomes" id="UP000184251"/>
    </source>
</evidence>
<keyword evidence="2 4" id="KW-0862">Zinc</keyword>
<gene>
    <name evidence="6" type="ORF">SAMN02746064_00405</name>
</gene>
<comment type="cofactor">
    <cofactor evidence="4">
        <name>Zn(2+)</name>
        <dbReference type="ChEBI" id="CHEBI:29105"/>
    </cofactor>
</comment>
<evidence type="ECO:0000256" key="4">
    <source>
        <dbReference type="RuleBase" id="RU361277"/>
    </source>
</evidence>
<dbReference type="SMART" id="SM00829">
    <property type="entry name" value="PKS_ER"/>
    <property type="match status" value="1"/>
</dbReference>
<name>A0A1M4T7R0_9FIRM</name>
<dbReference type="CDD" id="cd08236">
    <property type="entry name" value="sugar_DH"/>
    <property type="match status" value="1"/>
</dbReference>
<sequence>MKAAKLYAIQDLRLEEVPVPEIKNSEDILIKVKATGICGSDLSRYGKFGPKKEVGLTFGHEFSGQIEEVGSEVTGFKKGDRVSVSPGLPCMKCEYCKSADYSKCNSLEVIGAVADGSFADYIVVPAENCIHIPDEITYEQAAMIEPSAVVVHAFYQGDMQVGDTVTVMGCGPIGLMCIQWAKVFGAKQIIAIDVMPEKLDWARDMGADIVINGKEENAYEAVRRHTDGRGTDIVMEAAGTPFTCAQVLGLAAKGGKVVYLGIPYADVTIDRFNFESIMRNELLVVGSWNSITGPYPGKAWDATVHFMKEGKIDLTPLITHRYDLSEVEEVFKKVFKRDTLFGKIMFFPEGVK</sequence>
<dbReference type="SUPFAM" id="SSF50129">
    <property type="entry name" value="GroES-like"/>
    <property type="match status" value="1"/>
</dbReference>
<dbReference type="Gene3D" id="3.90.180.10">
    <property type="entry name" value="Medium-chain alcohol dehydrogenases, catalytic domain"/>
    <property type="match status" value="1"/>
</dbReference>
<dbReference type="InterPro" id="IPR002328">
    <property type="entry name" value="ADH_Zn_CS"/>
</dbReference>
<dbReference type="Pfam" id="PF08240">
    <property type="entry name" value="ADH_N"/>
    <property type="match status" value="1"/>
</dbReference>